<protein>
    <submittedName>
        <fullName evidence="2">Uncharacterized protein</fullName>
    </submittedName>
</protein>
<keyword evidence="1" id="KW-1133">Transmembrane helix</keyword>
<sequence length="166" mass="19224">MQNLYTLIIISDEGLQKEITIPSGRYGINNTVNHDNNLINLNITDTGLLPEQTEAELYDDHYRVSFKTCNGELITQEISYNSPFICQGKCLFAIKNQSDEWCKNIMLPGKKVRHPARRYLLPVMILLLFIPVTGLMFFQYSDNRIGNPDKIDKMNIINKYIENNDY</sequence>
<keyword evidence="1" id="KW-0472">Membrane</keyword>
<comment type="caution">
    <text evidence="2">The sequence shown here is derived from an EMBL/GenBank/DDBJ whole genome shotgun (WGS) entry which is preliminary data.</text>
</comment>
<feature type="transmembrane region" description="Helical" evidence="1">
    <location>
        <begin position="119"/>
        <end position="140"/>
    </location>
</feature>
<dbReference type="AlphaFoldDB" id="A0AAI9HWH0"/>
<evidence type="ECO:0000256" key="1">
    <source>
        <dbReference type="SAM" id="Phobius"/>
    </source>
</evidence>
<feature type="non-terminal residue" evidence="2">
    <location>
        <position position="166"/>
    </location>
</feature>
<keyword evidence="1" id="KW-0812">Transmembrane</keyword>
<dbReference type="EMBL" id="ABKJEP030000083">
    <property type="protein sequence ID" value="EMO9458317.1"/>
    <property type="molecule type" value="Genomic_DNA"/>
</dbReference>
<accession>A0AAI9HWH0</accession>
<evidence type="ECO:0000313" key="2">
    <source>
        <dbReference type="EMBL" id="EMO9458317.1"/>
    </source>
</evidence>
<reference evidence="2" key="1">
    <citation type="submission" date="2024-02" db="EMBL/GenBank/DDBJ databases">
        <authorList>
            <consortium name="Clinical and Environmental Microbiology Branch: Whole genome sequencing antimicrobial resistance pathogens in the healthcare setting"/>
        </authorList>
    </citation>
    <scope>NUCLEOTIDE SEQUENCE</scope>
    <source>
        <strain evidence="2">2023KU-00017</strain>
    </source>
</reference>
<name>A0AAI9HWH0_MORMO</name>
<gene>
    <name evidence="2" type="ORF">PN925_003730</name>
</gene>
<proteinExistence type="predicted"/>
<organism evidence="2">
    <name type="scientific">Morganella morganii</name>
    <name type="common">Proteus morganii</name>
    <dbReference type="NCBI Taxonomy" id="582"/>
    <lineage>
        <taxon>Bacteria</taxon>
        <taxon>Pseudomonadati</taxon>
        <taxon>Pseudomonadota</taxon>
        <taxon>Gammaproteobacteria</taxon>
        <taxon>Enterobacterales</taxon>
        <taxon>Morganellaceae</taxon>
        <taxon>Morganella</taxon>
    </lineage>
</organism>